<sequence length="197" mass="21040">MTTDDTPDIALKNTIRQAALARRDALAPSWRADISARLAGVDGPAIALDPGAVVAGFHPIRSELDVRPLLARLADHGARICLPAIVDAHTILFRRWIPGAALVEMALGTVGPGDSAEALDPDVILMPLSAFDRHGGRIGYGGGFYDRAIAALRTRGLSPRLIGVAFDCQQADRVPTEPHDIALDEILTESGLRRLPY</sequence>
<dbReference type="InterPro" id="IPR037171">
    <property type="entry name" value="NagB/RpiA_transferase-like"/>
</dbReference>
<feature type="binding site" evidence="4">
    <location>
        <begin position="137"/>
        <end position="145"/>
    </location>
    <ligand>
        <name>ATP</name>
        <dbReference type="ChEBI" id="CHEBI:30616"/>
    </ligand>
</feature>
<keyword evidence="7" id="KW-1185">Reference proteome</keyword>
<evidence type="ECO:0000256" key="2">
    <source>
        <dbReference type="ARBA" id="ARBA00022741"/>
    </source>
</evidence>
<evidence type="ECO:0000256" key="1">
    <source>
        <dbReference type="ARBA" id="ARBA00010638"/>
    </source>
</evidence>
<evidence type="ECO:0000256" key="4">
    <source>
        <dbReference type="PIRSR" id="PIRSR006806-1"/>
    </source>
</evidence>
<feature type="binding site" evidence="4">
    <location>
        <begin position="12"/>
        <end position="16"/>
    </location>
    <ligand>
        <name>ATP</name>
        <dbReference type="ChEBI" id="CHEBI:30616"/>
    </ligand>
</feature>
<dbReference type="EMBL" id="WPHG01000002">
    <property type="protein sequence ID" value="MVA97852.1"/>
    <property type="molecule type" value="Genomic_DNA"/>
</dbReference>
<organism evidence="6 7">
    <name type="scientific">Nitratireductor arenosus</name>
    <dbReference type="NCBI Taxonomy" id="2682096"/>
    <lineage>
        <taxon>Bacteria</taxon>
        <taxon>Pseudomonadati</taxon>
        <taxon>Pseudomonadota</taxon>
        <taxon>Alphaproteobacteria</taxon>
        <taxon>Hyphomicrobiales</taxon>
        <taxon>Phyllobacteriaceae</taxon>
        <taxon>Nitratireductor</taxon>
    </lineage>
</organism>
<dbReference type="EC" id="6.3.3.2" evidence="5"/>
<dbReference type="GO" id="GO:0009396">
    <property type="term" value="P:folic acid-containing compound biosynthetic process"/>
    <property type="evidence" value="ECO:0007669"/>
    <property type="project" value="TreeGrafter"/>
</dbReference>
<dbReference type="GO" id="GO:0005524">
    <property type="term" value="F:ATP binding"/>
    <property type="evidence" value="ECO:0007669"/>
    <property type="project" value="UniProtKB-KW"/>
</dbReference>
<dbReference type="SUPFAM" id="SSF100950">
    <property type="entry name" value="NagB/RpiA/CoA transferase-like"/>
    <property type="match status" value="1"/>
</dbReference>
<evidence type="ECO:0000256" key="5">
    <source>
        <dbReference type="RuleBase" id="RU361279"/>
    </source>
</evidence>
<dbReference type="Pfam" id="PF01812">
    <property type="entry name" value="5-FTHF_cyc-lig"/>
    <property type="match status" value="1"/>
</dbReference>
<evidence type="ECO:0000313" key="7">
    <source>
        <dbReference type="Proteomes" id="UP000463224"/>
    </source>
</evidence>
<dbReference type="InterPro" id="IPR024185">
    <property type="entry name" value="FTHF_cligase-like_sf"/>
</dbReference>
<dbReference type="Proteomes" id="UP000463224">
    <property type="component" value="Unassembled WGS sequence"/>
</dbReference>
<proteinExistence type="inferred from homology"/>
<dbReference type="Gene3D" id="3.40.50.10420">
    <property type="entry name" value="NagB/RpiA/CoA transferase-like"/>
    <property type="match status" value="1"/>
</dbReference>
<dbReference type="GO" id="GO:0035999">
    <property type="term" value="P:tetrahydrofolate interconversion"/>
    <property type="evidence" value="ECO:0007669"/>
    <property type="project" value="TreeGrafter"/>
</dbReference>
<dbReference type="GO" id="GO:0030272">
    <property type="term" value="F:5-formyltetrahydrofolate cyclo-ligase activity"/>
    <property type="evidence" value="ECO:0007669"/>
    <property type="project" value="UniProtKB-EC"/>
</dbReference>
<comment type="caution">
    <text evidence="6">The sequence shown here is derived from an EMBL/GenBank/DDBJ whole genome shotgun (WGS) entry which is preliminary data.</text>
</comment>
<dbReference type="RefSeq" id="WP_156712758.1">
    <property type="nucleotide sequence ID" value="NZ_WPHG01000002.1"/>
</dbReference>
<comment type="similarity">
    <text evidence="1 5">Belongs to the 5-formyltetrahydrofolate cyclo-ligase family.</text>
</comment>
<evidence type="ECO:0000256" key="3">
    <source>
        <dbReference type="ARBA" id="ARBA00022840"/>
    </source>
</evidence>
<feature type="binding site" evidence="4">
    <location>
        <position position="63"/>
    </location>
    <ligand>
        <name>substrate</name>
    </ligand>
</feature>
<keyword evidence="6" id="KW-0436">Ligase</keyword>
<comment type="cofactor">
    <cofactor evidence="5">
        <name>Mg(2+)</name>
        <dbReference type="ChEBI" id="CHEBI:18420"/>
    </cofactor>
</comment>
<dbReference type="NCBIfam" id="TIGR02727">
    <property type="entry name" value="MTHFS_bact"/>
    <property type="match status" value="1"/>
</dbReference>
<keyword evidence="5" id="KW-0460">Magnesium</keyword>
<dbReference type="AlphaFoldDB" id="A0A844QET7"/>
<protein>
    <recommendedName>
        <fullName evidence="5">5-formyltetrahydrofolate cyclo-ligase</fullName>
        <ecNumber evidence="5">6.3.3.2</ecNumber>
    </recommendedName>
</protein>
<dbReference type="PANTHER" id="PTHR23407">
    <property type="entry name" value="ATPASE INHIBITOR/5-FORMYLTETRAHYDROFOLATE CYCLO-LIGASE"/>
    <property type="match status" value="1"/>
</dbReference>
<name>A0A844QET7_9HYPH</name>
<dbReference type="PIRSF" id="PIRSF006806">
    <property type="entry name" value="FTHF_cligase"/>
    <property type="match status" value="1"/>
</dbReference>
<dbReference type="InterPro" id="IPR002698">
    <property type="entry name" value="FTHF_cligase"/>
</dbReference>
<keyword evidence="3 4" id="KW-0067">ATP-binding</keyword>
<reference evidence="6 7" key="1">
    <citation type="submission" date="2019-12" db="EMBL/GenBank/DDBJ databases">
        <title>Nitratireductor arenosus sp. nov., Isolated from sea sand, Jeju island, South Korea.</title>
        <authorList>
            <person name="Kim W."/>
        </authorList>
    </citation>
    <scope>NUCLEOTIDE SEQUENCE [LARGE SCALE GENOMIC DNA]</scope>
    <source>
        <strain evidence="6 7">CAU 1489</strain>
    </source>
</reference>
<keyword evidence="5" id="KW-0479">Metal-binding</keyword>
<accession>A0A844QET7</accession>
<comment type="catalytic activity">
    <reaction evidence="5">
        <text>(6S)-5-formyl-5,6,7,8-tetrahydrofolate + ATP = (6R)-5,10-methenyltetrahydrofolate + ADP + phosphate</text>
        <dbReference type="Rhea" id="RHEA:10488"/>
        <dbReference type="ChEBI" id="CHEBI:30616"/>
        <dbReference type="ChEBI" id="CHEBI:43474"/>
        <dbReference type="ChEBI" id="CHEBI:57455"/>
        <dbReference type="ChEBI" id="CHEBI:57457"/>
        <dbReference type="ChEBI" id="CHEBI:456216"/>
        <dbReference type="EC" id="6.3.3.2"/>
    </reaction>
</comment>
<dbReference type="GO" id="GO:0046872">
    <property type="term" value="F:metal ion binding"/>
    <property type="evidence" value="ECO:0007669"/>
    <property type="project" value="UniProtKB-KW"/>
</dbReference>
<keyword evidence="2 4" id="KW-0547">Nucleotide-binding</keyword>
<dbReference type="PANTHER" id="PTHR23407:SF1">
    <property type="entry name" value="5-FORMYLTETRAHYDROFOLATE CYCLO-LIGASE"/>
    <property type="match status" value="1"/>
</dbReference>
<evidence type="ECO:0000313" key="6">
    <source>
        <dbReference type="EMBL" id="MVA97852.1"/>
    </source>
</evidence>
<gene>
    <name evidence="6" type="ORF">GN330_11410</name>
</gene>